<comment type="caution">
    <text evidence="1">The sequence shown here is derived from an EMBL/GenBank/DDBJ whole genome shotgun (WGS) entry which is preliminary data.</text>
</comment>
<sequence length="151" mass="17226">MTIHEPTTLAHDAEQAVIKGRRIDRLIPPFLLDSPISRLGYWWGTAVGMTWGFVWSRGTITQDEGLWIFRGLPAWAFPRGGVCVGRCFLTGPAVPSAAVLKHERVHMRQWQRYGFLMPLLYTLAGRNALTNRFEIEAGLEDGNYLPRHHRE</sequence>
<name>A0A5C8HQ22_9MICO</name>
<dbReference type="RefSeq" id="WP_147825688.1">
    <property type="nucleotide sequence ID" value="NZ_BAAARG010000002.1"/>
</dbReference>
<gene>
    <name evidence="1" type="ORF">FVP60_07655</name>
</gene>
<evidence type="ECO:0000313" key="2">
    <source>
        <dbReference type="Proteomes" id="UP000321196"/>
    </source>
</evidence>
<accession>A0A5C8HQ22</accession>
<proteinExistence type="predicted"/>
<evidence type="ECO:0000313" key="1">
    <source>
        <dbReference type="EMBL" id="TXK04553.1"/>
    </source>
</evidence>
<organism evidence="1 2">
    <name type="scientific">Microbacterium mitrae</name>
    <dbReference type="NCBI Taxonomy" id="664640"/>
    <lineage>
        <taxon>Bacteria</taxon>
        <taxon>Bacillati</taxon>
        <taxon>Actinomycetota</taxon>
        <taxon>Actinomycetes</taxon>
        <taxon>Micrococcales</taxon>
        <taxon>Microbacteriaceae</taxon>
        <taxon>Microbacterium</taxon>
    </lineage>
</organism>
<dbReference type="AlphaFoldDB" id="A0A5C8HQ22"/>
<dbReference type="OrthoDB" id="5191158at2"/>
<dbReference type="Proteomes" id="UP000321196">
    <property type="component" value="Unassembled WGS sequence"/>
</dbReference>
<dbReference type="EMBL" id="VRSW01000002">
    <property type="protein sequence ID" value="TXK04553.1"/>
    <property type="molecule type" value="Genomic_DNA"/>
</dbReference>
<keyword evidence="2" id="KW-1185">Reference proteome</keyword>
<reference evidence="1 2" key="1">
    <citation type="submission" date="2019-08" db="EMBL/GenBank/DDBJ databases">
        <authorList>
            <person name="Dong K."/>
        </authorList>
    </citation>
    <scope>NUCLEOTIDE SEQUENCE [LARGE SCALE GENOMIC DNA]</scope>
    <source>
        <strain evidence="1 2">M4-8</strain>
    </source>
</reference>
<protein>
    <submittedName>
        <fullName evidence="1">Fe-S oxidoreductase</fullName>
    </submittedName>
</protein>